<comment type="caution">
    <text evidence="2">The sequence shown here is derived from an EMBL/GenBank/DDBJ whole genome shotgun (WGS) entry which is preliminary data.</text>
</comment>
<keyword evidence="3" id="KW-1185">Reference proteome</keyword>
<reference evidence="2 3" key="1">
    <citation type="submission" date="2023-12" db="EMBL/GenBank/DDBJ databases">
        <title>Micromonospora sp. nov., isolated from Atacama Desert.</title>
        <authorList>
            <person name="Carro L."/>
            <person name="Golinska P."/>
            <person name="Klenk H.-P."/>
            <person name="Goodfellow M."/>
        </authorList>
    </citation>
    <scope>NUCLEOTIDE SEQUENCE [LARGE SCALE GENOMIC DNA]</scope>
    <source>
        <strain evidence="2 3">4G53</strain>
    </source>
</reference>
<protein>
    <submittedName>
        <fullName evidence="2">Uncharacterized protein</fullName>
    </submittedName>
</protein>
<organism evidence="2 3">
    <name type="scientific">Micromonospora sicca</name>
    <dbReference type="NCBI Taxonomy" id="2202420"/>
    <lineage>
        <taxon>Bacteria</taxon>
        <taxon>Bacillati</taxon>
        <taxon>Actinomycetota</taxon>
        <taxon>Actinomycetes</taxon>
        <taxon>Micromonosporales</taxon>
        <taxon>Micromonosporaceae</taxon>
        <taxon>Micromonospora</taxon>
    </lineage>
</organism>
<evidence type="ECO:0000313" key="3">
    <source>
        <dbReference type="Proteomes" id="UP001290101"/>
    </source>
</evidence>
<gene>
    <name evidence="2" type="ORF">U2F25_00130</name>
</gene>
<dbReference type="RefSeq" id="WP_322438601.1">
    <property type="nucleotide sequence ID" value="NZ_JAXOTQ010000001.1"/>
</dbReference>
<dbReference type="Proteomes" id="UP001290101">
    <property type="component" value="Unassembled WGS sequence"/>
</dbReference>
<feature type="region of interest" description="Disordered" evidence="1">
    <location>
        <begin position="1"/>
        <end position="49"/>
    </location>
</feature>
<name>A0ABU5J5T4_9ACTN</name>
<proteinExistence type="predicted"/>
<evidence type="ECO:0000256" key="1">
    <source>
        <dbReference type="SAM" id="MobiDB-lite"/>
    </source>
</evidence>
<dbReference type="EMBL" id="JAXOTQ010000001">
    <property type="protein sequence ID" value="MDZ5487879.1"/>
    <property type="molecule type" value="Genomic_DNA"/>
</dbReference>
<accession>A0ABU5J5T4</accession>
<sequence length="49" mass="5083">MPPGAAGHGELSANARRLPAGEISPAEFEELTGGDAGPTRPDPRWWAGQ</sequence>
<evidence type="ECO:0000313" key="2">
    <source>
        <dbReference type="EMBL" id="MDZ5487879.1"/>
    </source>
</evidence>